<dbReference type="EMBL" id="CP051428">
    <property type="protein sequence ID" value="QJC52402.1"/>
    <property type="molecule type" value="Genomic_DNA"/>
</dbReference>
<dbReference type="Proteomes" id="UP000502136">
    <property type="component" value="Chromosome"/>
</dbReference>
<accession>A0A6H2GYD4</accession>
<feature type="chain" id="PRO_5026319172" description="Outer membrane lipoprotein carrier protein LolA" evidence="1">
    <location>
        <begin position="32"/>
        <end position="212"/>
    </location>
</feature>
<keyword evidence="1" id="KW-0732">Signal</keyword>
<keyword evidence="3" id="KW-1185">Reference proteome</keyword>
<dbReference type="KEGG" id="palr:HGI30_13080"/>
<organism evidence="2 3">
    <name type="scientific">Paenibacillus albicereus</name>
    <dbReference type="NCBI Taxonomy" id="2726185"/>
    <lineage>
        <taxon>Bacteria</taxon>
        <taxon>Bacillati</taxon>
        <taxon>Bacillota</taxon>
        <taxon>Bacilli</taxon>
        <taxon>Bacillales</taxon>
        <taxon>Paenibacillaceae</taxon>
        <taxon>Paenibacillus</taxon>
    </lineage>
</organism>
<evidence type="ECO:0000313" key="2">
    <source>
        <dbReference type="EMBL" id="QJC52402.1"/>
    </source>
</evidence>
<dbReference type="PROSITE" id="PS51257">
    <property type="entry name" value="PROKAR_LIPOPROTEIN"/>
    <property type="match status" value="1"/>
</dbReference>
<evidence type="ECO:0000256" key="1">
    <source>
        <dbReference type="SAM" id="SignalP"/>
    </source>
</evidence>
<dbReference type="RefSeq" id="WP_168907960.1">
    <property type="nucleotide sequence ID" value="NZ_CP051428.1"/>
</dbReference>
<evidence type="ECO:0000313" key="3">
    <source>
        <dbReference type="Proteomes" id="UP000502136"/>
    </source>
</evidence>
<gene>
    <name evidence="2" type="ORF">HGI30_13080</name>
</gene>
<proteinExistence type="predicted"/>
<feature type="signal peptide" evidence="1">
    <location>
        <begin position="1"/>
        <end position="31"/>
    </location>
</feature>
<sequence length="212" mass="22937">MSLLVLRKFAQALLVLLATAALLAACAGASAERSPRELLRLAVSGLSAPESYRFALTETGSPRQENWTGEVRRHDGLRLLGAADGAPARTGDGIRIGGEDSYNPSALLEGLLDQAASVRLDEARSDGDEAVLMIEPDASRAAALWSKRLSAEGKRLSPGRPLQAAGMSYELIVDRHRLVPVELTERSRLLFSAGEGRSEEERTLRFRFDTKP</sequence>
<protein>
    <recommendedName>
        <fullName evidence="4">Outer membrane lipoprotein carrier protein LolA</fullName>
    </recommendedName>
</protein>
<reference evidence="2 3" key="1">
    <citation type="submission" date="2020-04" db="EMBL/GenBank/DDBJ databases">
        <title>Novel Paenibacillus strain UniB2 isolated from commercial digestive syrup.</title>
        <authorList>
            <person name="Thorat V."/>
            <person name="Kirdat K."/>
            <person name="Tiwarekar B."/>
            <person name="Yadav A."/>
        </authorList>
    </citation>
    <scope>NUCLEOTIDE SEQUENCE [LARGE SCALE GENOMIC DNA]</scope>
    <source>
        <strain evidence="2 3">UniB2</strain>
    </source>
</reference>
<evidence type="ECO:0008006" key="4">
    <source>
        <dbReference type="Google" id="ProtNLM"/>
    </source>
</evidence>
<name>A0A6H2GYD4_9BACL</name>
<dbReference type="AlphaFoldDB" id="A0A6H2GYD4"/>